<protein>
    <submittedName>
        <fullName evidence="1">Uncharacterized protein</fullName>
    </submittedName>
</protein>
<evidence type="ECO:0000313" key="1">
    <source>
        <dbReference type="EMBL" id="MCE0743367.1"/>
    </source>
</evidence>
<organism evidence="1 2">
    <name type="scientific">Acetobacter sicerae</name>
    <dbReference type="NCBI Taxonomy" id="85325"/>
    <lineage>
        <taxon>Bacteria</taxon>
        <taxon>Pseudomonadati</taxon>
        <taxon>Pseudomonadota</taxon>
        <taxon>Alphaproteobacteria</taxon>
        <taxon>Acetobacterales</taxon>
        <taxon>Acetobacteraceae</taxon>
        <taxon>Acetobacter</taxon>
    </lineage>
</organism>
<accession>A0ABS8VXT9</accession>
<dbReference type="Proteomes" id="UP001521074">
    <property type="component" value="Unassembled WGS sequence"/>
</dbReference>
<name>A0ABS8VXT9_9PROT</name>
<comment type="caution">
    <text evidence="1">The sequence shown here is derived from an EMBL/GenBank/DDBJ whole genome shotgun (WGS) entry which is preliminary data.</text>
</comment>
<sequence length="81" mass="8937">MTRDPFPVGSPVDETRNFSDIRSSLVIFRTRGVSINIPAVTILEKVLFPFPDTLRIVSLADAESAFLKAMKGIKTFPSPLT</sequence>
<keyword evidence="2" id="KW-1185">Reference proteome</keyword>
<evidence type="ECO:0000313" key="2">
    <source>
        <dbReference type="Proteomes" id="UP001521074"/>
    </source>
</evidence>
<dbReference type="EMBL" id="JAJSOJ010000016">
    <property type="protein sequence ID" value="MCE0743367.1"/>
    <property type="molecule type" value="Genomic_DNA"/>
</dbReference>
<gene>
    <name evidence="1" type="ORF">LWC05_05605</name>
</gene>
<proteinExistence type="predicted"/>
<reference evidence="1 2" key="1">
    <citation type="submission" date="2021-12" db="EMBL/GenBank/DDBJ databases">
        <title>Genome sequence of Acetobacter sicerae DmPark20a_162.</title>
        <authorList>
            <person name="Chaston J.M."/>
        </authorList>
    </citation>
    <scope>NUCLEOTIDE SEQUENCE [LARGE SCALE GENOMIC DNA]</scope>
    <source>
        <strain evidence="1 2">DmPark20a_162</strain>
    </source>
</reference>